<keyword evidence="4" id="KW-1185">Reference proteome</keyword>
<evidence type="ECO:0000259" key="2">
    <source>
        <dbReference type="Pfam" id="PF04389"/>
    </source>
</evidence>
<dbReference type="Gene3D" id="3.40.630.10">
    <property type="entry name" value="Zn peptidases"/>
    <property type="match status" value="1"/>
</dbReference>
<sequence length="304" mass="34265">MINDVMKVSWLLLSIWLVANANAASASARLYEDMSILTSQEHQGREAGNPTPNLTAQFLYERFQNLGIEVNYQSFEFKIGFFSKKLGHNVIATLPCTVDQCGKKLIITAHYDHLGGQGNSFYAGANDNATGTAALLAIAEALKEQTRFGDVIFLATDAEEKGLYGAKHYVSKADTKSYALNINLDMLAINNKNTLYALHDKRAKKFIKQFKQQDKSFKVFSTSSQFRLHKKLNDNRINWHKASDHYAFSLKKIPYIYLGMGIDDKHHTKKDTLDNMNFEKYQSVVESISDFIVSLAQVPLESTN</sequence>
<reference evidence="4" key="1">
    <citation type="submission" date="2015-11" db="EMBL/GenBank/DDBJ databases">
        <authorList>
            <person name="Kim K.M."/>
        </authorList>
    </citation>
    <scope>NUCLEOTIDE SEQUENCE [LARGE SCALE GENOMIC DNA]</scope>
    <source>
        <strain evidence="4">KCTC 12086</strain>
    </source>
</reference>
<evidence type="ECO:0000256" key="1">
    <source>
        <dbReference type="SAM" id="SignalP"/>
    </source>
</evidence>
<dbReference type="AlphaFoldDB" id="A0A0S2K0M3"/>
<feature type="domain" description="Peptidase M28" evidence="2">
    <location>
        <begin position="89"/>
        <end position="290"/>
    </location>
</feature>
<evidence type="ECO:0000313" key="3">
    <source>
        <dbReference type="EMBL" id="ALO41835.1"/>
    </source>
</evidence>
<dbReference type="InterPro" id="IPR007484">
    <property type="entry name" value="Peptidase_M28"/>
</dbReference>
<evidence type="ECO:0000313" key="4">
    <source>
        <dbReference type="Proteomes" id="UP000061457"/>
    </source>
</evidence>
<name>A0A0S2K0M3_9GAMM</name>
<feature type="chain" id="PRO_5006600860" evidence="1">
    <location>
        <begin position="24"/>
        <end position="304"/>
    </location>
</feature>
<organism evidence="3 4">
    <name type="scientific">Pseudoalteromonas phenolica</name>
    <dbReference type="NCBI Taxonomy" id="161398"/>
    <lineage>
        <taxon>Bacteria</taxon>
        <taxon>Pseudomonadati</taxon>
        <taxon>Pseudomonadota</taxon>
        <taxon>Gammaproteobacteria</taxon>
        <taxon>Alteromonadales</taxon>
        <taxon>Pseudoalteromonadaceae</taxon>
        <taxon>Pseudoalteromonas</taxon>
    </lineage>
</organism>
<dbReference type="SUPFAM" id="SSF53187">
    <property type="entry name" value="Zn-dependent exopeptidases"/>
    <property type="match status" value="1"/>
</dbReference>
<dbReference type="EMBL" id="CP013187">
    <property type="protein sequence ID" value="ALO41835.1"/>
    <property type="molecule type" value="Genomic_DNA"/>
</dbReference>
<protein>
    <submittedName>
        <fullName evidence="3">Peptidase</fullName>
    </submittedName>
</protein>
<accession>A0A0S2K0M3</accession>
<keyword evidence="1" id="KW-0732">Signal</keyword>
<gene>
    <name evidence="3" type="ORF">PP2015_1324</name>
</gene>
<dbReference type="GO" id="GO:0006508">
    <property type="term" value="P:proteolysis"/>
    <property type="evidence" value="ECO:0007669"/>
    <property type="project" value="InterPro"/>
</dbReference>
<dbReference type="GO" id="GO:0008235">
    <property type="term" value="F:metalloexopeptidase activity"/>
    <property type="evidence" value="ECO:0007669"/>
    <property type="project" value="InterPro"/>
</dbReference>
<dbReference type="Pfam" id="PF04389">
    <property type="entry name" value="Peptidase_M28"/>
    <property type="match status" value="1"/>
</dbReference>
<feature type="signal peptide" evidence="1">
    <location>
        <begin position="1"/>
        <end position="23"/>
    </location>
</feature>
<dbReference type="Proteomes" id="UP000061457">
    <property type="component" value="Chromosome I"/>
</dbReference>
<dbReference type="PANTHER" id="PTHR12147:SF26">
    <property type="entry name" value="PEPTIDASE M28 DOMAIN-CONTAINING PROTEIN"/>
    <property type="match status" value="1"/>
</dbReference>
<dbReference type="PANTHER" id="PTHR12147">
    <property type="entry name" value="METALLOPEPTIDASE M28 FAMILY MEMBER"/>
    <property type="match status" value="1"/>
</dbReference>
<proteinExistence type="predicted"/>
<dbReference type="InterPro" id="IPR045175">
    <property type="entry name" value="M28_fam"/>
</dbReference>
<dbReference type="STRING" id="161398.PP2015_1324"/>
<dbReference type="KEGG" id="pphe:PP2015_1324"/>